<dbReference type="Proteomes" id="UP000240971">
    <property type="component" value="Unassembled WGS sequence"/>
</dbReference>
<keyword evidence="2" id="KW-0808">Transferase</keyword>
<gene>
    <name evidence="2" type="ORF">CLV51_101267</name>
</gene>
<proteinExistence type="predicted"/>
<dbReference type="RefSeq" id="WP_106526206.1">
    <property type="nucleotide sequence ID" value="NZ_PYAW01000001.1"/>
</dbReference>
<accession>A0A2P8HRU6</accession>
<dbReference type="InterPro" id="IPR001173">
    <property type="entry name" value="Glyco_trans_2-like"/>
</dbReference>
<sequence>MKQQQANVSVVSANYNNGKYLKQFIDSIMNSSVLPKEIIVVDDGSTDDSAAILKKLSEETDILKPVLMQQNQGFANALNIGLKEVTGAYVLRLDPDDYVHPERIRLQYELLEGNKELDVVGSNAAYFDSDTGKVIFKSNFPASFEEIKKRYHTAMHGVLHGTVMGKTALFIKYGYQQQYVPAEDYAIFARMIAEGAVMQNLPEPLTYVRVHAGSVSNDLNYKAISEPYIICNELFHTNYGKLKTRLTFYHLKFYRRFLFQKNLLKRMWYLLLAVSLNPAKIAARIKR</sequence>
<organism evidence="2 3">
    <name type="scientific">Chitinophaga niastensis</name>
    <dbReference type="NCBI Taxonomy" id="536980"/>
    <lineage>
        <taxon>Bacteria</taxon>
        <taxon>Pseudomonadati</taxon>
        <taxon>Bacteroidota</taxon>
        <taxon>Chitinophagia</taxon>
        <taxon>Chitinophagales</taxon>
        <taxon>Chitinophagaceae</taxon>
        <taxon>Chitinophaga</taxon>
    </lineage>
</organism>
<keyword evidence="3" id="KW-1185">Reference proteome</keyword>
<evidence type="ECO:0000259" key="1">
    <source>
        <dbReference type="Pfam" id="PF00535"/>
    </source>
</evidence>
<dbReference type="Pfam" id="PF00535">
    <property type="entry name" value="Glycos_transf_2"/>
    <property type="match status" value="1"/>
</dbReference>
<name>A0A2P8HRU6_CHINA</name>
<feature type="domain" description="Glycosyltransferase 2-like" evidence="1">
    <location>
        <begin position="9"/>
        <end position="165"/>
    </location>
</feature>
<dbReference type="SUPFAM" id="SSF53448">
    <property type="entry name" value="Nucleotide-diphospho-sugar transferases"/>
    <property type="match status" value="1"/>
</dbReference>
<evidence type="ECO:0000313" key="2">
    <source>
        <dbReference type="EMBL" id="PSL48937.1"/>
    </source>
</evidence>
<dbReference type="PANTHER" id="PTHR22916:SF3">
    <property type="entry name" value="UDP-GLCNAC:BETAGAL BETA-1,3-N-ACETYLGLUCOSAMINYLTRANSFERASE-LIKE PROTEIN 1"/>
    <property type="match status" value="1"/>
</dbReference>
<dbReference type="Gene3D" id="3.90.550.10">
    <property type="entry name" value="Spore Coat Polysaccharide Biosynthesis Protein SpsA, Chain A"/>
    <property type="match status" value="1"/>
</dbReference>
<dbReference type="GO" id="GO:0016758">
    <property type="term" value="F:hexosyltransferase activity"/>
    <property type="evidence" value="ECO:0007669"/>
    <property type="project" value="UniProtKB-ARBA"/>
</dbReference>
<comment type="caution">
    <text evidence="2">The sequence shown here is derived from an EMBL/GenBank/DDBJ whole genome shotgun (WGS) entry which is preliminary data.</text>
</comment>
<protein>
    <submittedName>
        <fullName evidence="2">Glycosyltransferase involved in cell wall biosynthesis</fullName>
    </submittedName>
</protein>
<dbReference type="AlphaFoldDB" id="A0A2P8HRU6"/>
<reference evidence="2 3" key="1">
    <citation type="submission" date="2018-03" db="EMBL/GenBank/DDBJ databases">
        <title>Genomic Encyclopedia of Archaeal and Bacterial Type Strains, Phase II (KMG-II): from individual species to whole genera.</title>
        <authorList>
            <person name="Goeker M."/>
        </authorList>
    </citation>
    <scope>NUCLEOTIDE SEQUENCE [LARGE SCALE GENOMIC DNA]</scope>
    <source>
        <strain evidence="2 3">DSM 24859</strain>
    </source>
</reference>
<dbReference type="OrthoDB" id="9815829at2"/>
<dbReference type="EMBL" id="PYAW01000001">
    <property type="protein sequence ID" value="PSL48937.1"/>
    <property type="molecule type" value="Genomic_DNA"/>
</dbReference>
<evidence type="ECO:0000313" key="3">
    <source>
        <dbReference type="Proteomes" id="UP000240971"/>
    </source>
</evidence>
<dbReference type="PANTHER" id="PTHR22916">
    <property type="entry name" value="GLYCOSYLTRANSFERASE"/>
    <property type="match status" value="1"/>
</dbReference>
<dbReference type="InterPro" id="IPR029044">
    <property type="entry name" value="Nucleotide-diphossugar_trans"/>
</dbReference>